<evidence type="ECO:0000256" key="1">
    <source>
        <dbReference type="ARBA" id="ARBA00007274"/>
    </source>
</evidence>
<evidence type="ECO:0000313" key="6">
    <source>
        <dbReference type="Proteomes" id="UP001589773"/>
    </source>
</evidence>
<proteinExistence type="inferred from homology"/>
<evidence type="ECO:0000256" key="2">
    <source>
        <dbReference type="ARBA" id="ARBA00022679"/>
    </source>
</evidence>
<dbReference type="RefSeq" id="WP_379677047.1">
    <property type="nucleotide sequence ID" value="NZ_JBHLWP010000001.1"/>
</dbReference>
<organism evidence="5 6">
    <name type="scientific">Massilia consociata</name>
    <dbReference type="NCBI Taxonomy" id="760117"/>
    <lineage>
        <taxon>Bacteria</taxon>
        <taxon>Pseudomonadati</taxon>
        <taxon>Pseudomonadota</taxon>
        <taxon>Betaproteobacteria</taxon>
        <taxon>Burkholderiales</taxon>
        <taxon>Oxalobacteraceae</taxon>
        <taxon>Telluria group</taxon>
        <taxon>Massilia</taxon>
    </lineage>
</organism>
<dbReference type="SUPFAM" id="SSF51161">
    <property type="entry name" value="Trimeric LpxA-like enzymes"/>
    <property type="match status" value="1"/>
</dbReference>
<keyword evidence="4" id="KW-0012">Acyltransferase</keyword>
<name>A0ABV6F9U0_9BURK</name>
<accession>A0ABV6F9U0</accession>
<comment type="caution">
    <text evidence="5">The sequence shown here is derived from an EMBL/GenBank/DDBJ whole genome shotgun (WGS) entry which is preliminary data.</text>
</comment>
<dbReference type="InterPro" id="IPR011004">
    <property type="entry name" value="Trimer_LpxA-like_sf"/>
</dbReference>
<dbReference type="Pfam" id="PF00132">
    <property type="entry name" value="Hexapep"/>
    <property type="match status" value="1"/>
</dbReference>
<dbReference type="Proteomes" id="UP001589773">
    <property type="component" value="Unassembled WGS sequence"/>
</dbReference>
<gene>
    <name evidence="5" type="ORF">ACFFJK_00115</name>
</gene>
<dbReference type="PANTHER" id="PTHR43300">
    <property type="entry name" value="ACETYLTRANSFERASE"/>
    <property type="match status" value="1"/>
</dbReference>
<dbReference type="CDD" id="cd03349">
    <property type="entry name" value="LbH_XAT"/>
    <property type="match status" value="1"/>
</dbReference>
<reference evidence="5 6" key="1">
    <citation type="submission" date="2024-09" db="EMBL/GenBank/DDBJ databases">
        <authorList>
            <person name="Sun Q."/>
            <person name="Mori K."/>
        </authorList>
    </citation>
    <scope>NUCLEOTIDE SEQUENCE [LARGE SCALE GENOMIC DNA]</scope>
    <source>
        <strain evidence="5 6">CCM 7792</strain>
    </source>
</reference>
<dbReference type="InterPro" id="IPR001451">
    <property type="entry name" value="Hexapep"/>
</dbReference>
<keyword evidence="3" id="KW-0677">Repeat</keyword>
<keyword evidence="2" id="KW-0808">Transferase</keyword>
<evidence type="ECO:0000313" key="5">
    <source>
        <dbReference type="EMBL" id="MFC0250291.1"/>
    </source>
</evidence>
<dbReference type="PANTHER" id="PTHR43300:SF11">
    <property type="entry name" value="ACETYLTRANSFERASE RV3034C-RELATED"/>
    <property type="match status" value="1"/>
</dbReference>
<comment type="similarity">
    <text evidence="1">Belongs to the transferase hexapeptide repeat family.</text>
</comment>
<evidence type="ECO:0000256" key="4">
    <source>
        <dbReference type="ARBA" id="ARBA00023315"/>
    </source>
</evidence>
<dbReference type="EMBL" id="JBHLWP010000001">
    <property type="protein sequence ID" value="MFC0250291.1"/>
    <property type="molecule type" value="Genomic_DNA"/>
</dbReference>
<dbReference type="NCBIfam" id="NF000311">
    <property type="entry name" value="Vat_ABCDEFH"/>
    <property type="match status" value="1"/>
</dbReference>
<protein>
    <submittedName>
        <fullName evidence="5">Vat family streptogramin A O-acetyltransferase</fullName>
    </submittedName>
</protein>
<dbReference type="PROSITE" id="PS00101">
    <property type="entry name" value="HEXAPEP_TRANSFERASES"/>
    <property type="match status" value="1"/>
</dbReference>
<keyword evidence="6" id="KW-1185">Reference proteome</keyword>
<dbReference type="InterPro" id="IPR050179">
    <property type="entry name" value="Trans_hexapeptide_repeat"/>
</dbReference>
<evidence type="ECO:0000256" key="3">
    <source>
        <dbReference type="ARBA" id="ARBA00022737"/>
    </source>
</evidence>
<sequence>MHGPDPGTPFPMPGFPQVCFLKNVITRPNIEVGDFTYYDDPDGAHNFENNVLYHFPFVGDRLRIGKFCAIARGVKFIMNGANHQMNGVSTYPFFIFGNGWEHGRPADSEFPYKGDTVVGNDVWIGYDALIMPGVTIGDGAIIAARSVVASDVPPYAIVGGNPACVVRQRFDADSVQRLLALAWWDRPVEWIGEHVNLIRGGDIAALEAAARTGDRAAAPAYASGRPGC</sequence>
<dbReference type="InterPro" id="IPR018357">
    <property type="entry name" value="Hexapep_transf_CS"/>
</dbReference>
<dbReference type="Gene3D" id="2.160.10.10">
    <property type="entry name" value="Hexapeptide repeat proteins"/>
    <property type="match status" value="1"/>
</dbReference>